<dbReference type="EMBL" id="LICA01000001">
    <property type="protein sequence ID" value="KRO97474.1"/>
    <property type="molecule type" value="Genomic_DNA"/>
</dbReference>
<dbReference type="PRINTS" id="PR00793">
    <property type="entry name" value="PROAMNOPTASE"/>
</dbReference>
<keyword evidence="8" id="KW-0645">Protease</keyword>
<dbReference type="GO" id="GO:0006508">
    <property type="term" value="P:proteolysis"/>
    <property type="evidence" value="ECO:0007669"/>
    <property type="project" value="UniProtKB-KW"/>
</dbReference>
<dbReference type="Gene3D" id="3.40.50.1820">
    <property type="entry name" value="alpha/beta hydrolase"/>
    <property type="match status" value="1"/>
</dbReference>
<dbReference type="Proteomes" id="UP000051213">
    <property type="component" value="Unassembled WGS sequence"/>
</dbReference>
<dbReference type="SUPFAM" id="SSF53474">
    <property type="entry name" value="alpha/beta-Hydrolases"/>
    <property type="match status" value="1"/>
</dbReference>
<dbReference type="GO" id="GO:0005737">
    <property type="term" value="C:cytoplasm"/>
    <property type="evidence" value="ECO:0007669"/>
    <property type="project" value="UniProtKB-SubCell"/>
</dbReference>
<dbReference type="InterPro" id="IPR002410">
    <property type="entry name" value="Peptidase_S33"/>
</dbReference>
<sequence length="504" mass="55147">MTISQRLTLWARILTLIVAALSTAAVLAKPASEESDHCYIEGLSDRLRCGYVAVRENSDEPKGRKINIHYAVIPAVKNIYPNQAFLAVAGGPGQSAIDNAPLFNNTFARIRETRDILLIDQRGTGRSNILECPEDKSISPLLMNEGHFDTIAEANKCLAAIDVDVTQYTSTNALKDFEAVRTALGYDKLHVYGISYGTRMAQLYMRDYAEALATVTLDGVVPMQQSVLAIGLAVDRAVDLLISECETLSQCQTQFPSLRKTLATIEAELMLSPVKAQIFHPMTGQPTEFLLTHNKFLSVIRLALYSPTTRVLLPYAIHQAGGKNYQAVLGLYSLTMEGIDIAMGMHASVVCSEDIHRLSTDLTTELETSYVGRTMFAELSKVCSVWPSNKVDDTFSAPISNDIPTLLLSGELDPATPPDWATLAMTDMKNAKHLVAPHAAHGVAMQSCANRLVAQLVDEGSIEELDGDCLKEDRPRGFYLNANGVDIFTPPIEAPLRTNSEEQL</sequence>
<name>A0A0R2UI40_9GAMM</name>
<dbReference type="InterPro" id="IPR029058">
    <property type="entry name" value="AB_hydrolase_fold"/>
</dbReference>
<evidence type="ECO:0000313" key="14">
    <source>
        <dbReference type="EMBL" id="KRO97474.1"/>
    </source>
</evidence>
<evidence type="ECO:0000259" key="12">
    <source>
        <dbReference type="Pfam" id="PF00561"/>
    </source>
</evidence>
<evidence type="ECO:0000256" key="1">
    <source>
        <dbReference type="ARBA" id="ARBA00001585"/>
    </source>
</evidence>
<evidence type="ECO:0000256" key="8">
    <source>
        <dbReference type="ARBA" id="ARBA00022670"/>
    </source>
</evidence>
<keyword evidence="11" id="KW-0732">Signal</keyword>
<dbReference type="InterPro" id="IPR005944">
    <property type="entry name" value="Pro_iminopeptidase"/>
</dbReference>
<evidence type="ECO:0000313" key="15">
    <source>
        <dbReference type="Proteomes" id="UP000051213"/>
    </source>
</evidence>
<dbReference type="PANTHER" id="PTHR43722">
    <property type="entry name" value="PROLINE IMINOPEPTIDASE"/>
    <property type="match status" value="1"/>
</dbReference>
<evidence type="ECO:0000256" key="4">
    <source>
        <dbReference type="ARBA" id="ARBA00012568"/>
    </source>
</evidence>
<evidence type="ECO:0000256" key="9">
    <source>
        <dbReference type="ARBA" id="ARBA00022801"/>
    </source>
</evidence>
<keyword evidence="9" id="KW-0378">Hydrolase</keyword>
<organism evidence="14 15">
    <name type="scientific">SAR92 bacterium BACL26 MAG-121220-bin70</name>
    <dbReference type="NCBI Taxonomy" id="1655626"/>
    <lineage>
        <taxon>Bacteria</taxon>
        <taxon>Pseudomonadati</taxon>
        <taxon>Pseudomonadota</taxon>
        <taxon>Gammaproteobacteria</taxon>
        <taxon>Cellvibrionales</taxon>
        <taxon>Porticoccaceae</taxon>
        <taxon>SAR92 clade</taxon>
    </lineage>
</organism>
<feature type="domain" description="AB hydrolase-1" evidence="12">
    <location>
        <begin position="86"/>
        <end position="224"/>
    </location>
</feature>
<keyword evidence="7" id="KW-0963">Cytoplasm</keyword>
<reference evidence="14 15" key="1">
    <citation type="submission" date="2015-10" db="EMBL/GenBank/DDBJ databases">
        <title>Metagenome-Assembled Genomes uncover a global brackish microbiome.</title>
        <authorList>
            <person name="Hugerth L.W."/>
            <person name="Larsson J."/>
            <person name="Alneberg J."/>
            <person name="Lindh M.V."/>
            <person name="Legrand C."/>
            <person name="Pinhassi J."/>
            <person name="Andersson A.F."/>
        </authorList>
    </citation>
    <scope>NUCLEOTIDE SEQUENCE [LARGE SCALE GENOMIC DNA]</scope>
    <source>
        <strain evidence="14">BACL26 MAG-121220-bin70</strain>
    </source>
</reference>
<dbReference type="PANTHER" id="PTHR43722:SF1">
    <property type="entry name" value="PROLINE IMINOPEPTIDASE"/>
    <property type="match status" value="1"/>
</dbReference>
<comment type="caution">
    <text evidence="14">The sequence shown here is derived from an EMBL/GenBank/DDBJ whole genome shotgun (WGS) entry which is preliminary data.</text>
</comment>
<comment type="similarity">
    <text evidence="3">Belongs to the peptidase S33 family.</text>
</comment>
<dbReference type="AlphaFoldDB" id="A0A0R2UI40"/>
<evidence type="ECO:0000256" key="7">
    <source>
        <dbReference type="ARBA" id="ARBA00022490"/>
    </source>
</evidence>
<dbReference type="Pfam" id="PF00561">
    <property type="entry name" value="Abhydrolase_1"/>
    <property type="match status" value="1"/>
</dbReference>
<comment type="catalytic activity">
    <reaction evidence="1">
        <text>Release of N-terminal proline from a peptide.</text>
        <dbReference type="EC" id="3.4.11.5"/>
    </reaction>
</comment>
<keyword evidence="6" id="KW-0031">Aminopeptidase</keyword>
<evidence type="ECO:0000256" key="5">
    <source>
        <dbReference type="ARBA" id="ARBA00021843"/>
    </source>
</evidence>
<dbReference type="EC" id="3.4.11.5" evidence="4"/>
<feature type="chain" id="PRO_5006425393" description="Proline iminopeptidase" evidence="11">
    <location>
        <begin position="25"/>
        <end position="504"/>
    </location>
</feature>
<proteinExistence type="inferred from homology"/>
<evidence type="ECO:0000256" key="2">
    <source>
        <dbReference type="ARBA" id="ARBA00004496"/>
    </source>
</evidence>
<dbReference type="Pfam" id="PF08386">
    <property type="entry name" value="Abhydrolase_4"/>
    <property type="match status" value="1"/>
</dbReference>
<evidence type="ECO:0000259" key="13">
    <source>
        <dbReference type="Pfam" id="PF08386"/>
    </source>
</evidence>
<accession>A0A0R2UI40</accession>
<evidence type="ECO:0000256" key="6">
    <source>
        <dbReference type="ARBA" id="ARBA00022438"/>
    </source>
</evidence>
<evidence type="ECO:0000256" key="11">
    <source>
        <dbReference type="SAM" id="SignalP"/>
    </source>
</evidence>
<dbReference type="GO" id="GO:0004177">
    <property type="term" value="F:aminopeptidase activity"/>
    <property type="evidence" value="ECO:0007669"/>
    <property type="project" value="UniProtKB-KW"/>
</dbReference>
<protein>
    <recommendedName>
        <fullName evidence="5">Proline iminopeptidase</fullName>
        <ecNumber evidence="4">3.4.11.5</ecNumber>
    </recommendedName>
    <alternativeName>
        <fullName evidence="10">Prolyl aminopeptidase</fullName>
    </alternativeName>
</protein>
<gene>
    <name evidence="14" type="ORF">ABS24_00265</name>
</gene>
<comment type="subcellular location">
    <subcellularLocation>
        <location evidence="2">Cytoplasm</location>
    </subcellularLocation>
</comment>
<evidence type="ECO:0000256" key="10">
    <source>
        <dbReference type="ARBA" id="ARBA00029605"/>
    </source>
</evidence>
<feature type="signal peptide" evidence="11">
    <location>
        <begin position="1"/>
        <end position="24"/>
    </location>
</feature>
<dbReference type="InterPro" id="IPR013595">
    <property type="entry name" value="Pept_S33_TAP-like_C"/>
</dbReference>
<dbReference type="InterPro" id="IPR000073">
    <property type="entry name" value="AB_hydrolase_1"/>
</dbReference>
<evidence type="ECO:0000256" key="3">
    <source>
        <dbReference type="ARBA" id="ARBA00010088"/>
    </source>
</evidence>
<feature type="domain" description="Peptidase S33 tripeptidyl aminopeptidase-like C-terminal" evidence="13">
    <location>
        <begin position="370"/>
        <end position="469"/>
    </location>
</feature>